<dbReference type="STRING" id="426701.SAMN04488098_100265"/>
<dbReference type="RefSeq" id="WP_091264364.1">
    <property type="nucleotide sequence ID" value="NZ_FNFK01000002.1"/>
</dbReference>
<dbReference type="InterPro" id="IPR025285">
    <property type="entry name" value="DUF4145"/>
</dbReference>
<dbReference type="OrthoDB" id="2083942at2"/>
<dbReference type="Proteomes" id="UP000199433">
    <property type="component" value="Unassembled WGS sequence"/>
</dbReference>
<dbReference type="AlphaFoldDB" id="A0A1G8VQW9"/>
<protein>
    <recommendedName>
        <fullName evidence="1">DUF4145 domain-containing protein</fullName>
    </recommendedName>
</protein>
<organism evidence="2 3">
    <name type="scientific">Alkalibacterium thalassium</name>
    <dbReference type="NCBI Taxonomy" id="426701"/>
    <lineage>
        <taxon>Bacteria</taxon>
        <taxon>Bacillati</taxon>
        <taxon>Bacillota</taxon>
        <taxon>Bacilli</taxon>
        <taxon>Lactobacillales</taxon>
        <taxon>Carnobacteriaceae</taxon>
        <taxon>Alkalibacterium</taxon>
    </lineage>
</organism>
<evidence type="ECO:0000313" key="3">
    <source>
        <dbReference type="Proteomes" id="UP000199433"/>
    </source>
</evidence>
<evidence type="ECO:0000259" key="1">
    <source>
        <dbReference type="Pfam" id="PF13643"/>
    </source>
</evidence>
<dbReference type="Pfam" id="PF13643">
    <property type="entry name" value="DUF4145"/>
    <property type="match status" value="1"/>
</dbReference>
<feature type="domain" description="DUF4145" evidence="1">
    <location>
        <begin position="94"/>
        <end position="181"/>
    </location>
</feature>
<keyword evidence="3" id="KW-1185">Reference proteome</keyword>
<accession>A0A1G8VQW9</accession>
<evidence type="ECO:0000313" key="2">
    <source>
        <dbReference type="EMBL" id="SDJ68374.1"/>
    </source>
</evidence>
<name>A0A1G8VQW9_9LACT</name>
<sequence>MDYIKEFGHRWKGDNYMKQNDFTCGYCNRHTSSNTGLMLYDNPGSSDQHFNHGVYVCTYCNMPTFLWRDIQVPGNKFGNPVTGVSDTVSQLYDEARKAFSVNSYTAVLLVCRKLLMHIAVELGAETDKNFLYYVNFLRDENFITAKSDKWVDAIRKYGNQATHEVNIATREEAERIIKFTEMILKTNFEYPAMMEDTE</sequence>
<gene>
    <name evidence="2" type="ORF">SAMN04488098_100265</name>
</gene>
<proteinExistence type="predicted"/>
<reference evidence="3" key="1">
    <citation type="submission" date="2016-10" db="EMBL/GenBank/DDBJ databases">
        <authorList>
            <person name="Varghese N."/>
            <person name="Submissions S."/>
        </authorList>
    </citation>
    <scope>NUCLEOTIDE SEQUENCE [LARGE SCALE GENOMIC DNA]</scope>
    <source>
        <strain evidence="3">DSM 19181</strain>
    </source>
</reference>
<dbReference type="EMBL" id="FNFK01000002">
    <property type="protein sequence ID" value="SDJ68374.1"/>
    <property type="molecule type" value="Genomic_DNA"/>
</dbReference>